<comment type="similarity">
    <text evidence="1">Belongs to the UxaA family.</text>
</comment>
<feature type="domain" description="SAF" evidence="3">
    <location>
        <begin position="20"/>
        <end position="89"/>
    </location>
</feature>
<dbReference type="EMBL" id="JFHC01000019">
    <property type="protein sequence ID" value="KDR42182.1"/>
    <property type="molecule type" value="Genomic_DNA"/>
</dbReference>
<evidence type="ECO:0000313" key="4">
    <source>
        <dbReference type="EMBL" id="KDR42182.1"/>
    </source>
</evidence>
<proteinExistence type="inferred from homology"/>
<keyword evidence="2" id="KW-0456">Lyase</keyword>
<dbReference type="RefSeq" id="WP_035934546.1">
    <property type="nucleotide sequence ID" value="NZ_CADFFX010000010.1"/>
</dbReference>
<dbReference type="Pfam" id="PF08666">
    <property type="entry name" value="SAF"/>
    <property type="match status" value="1"/>
</dbReference>
<evidence type="ECO:0000256" key="1">
    <source>
        <dbReference type="ARBA" id="ARBA00010986"/>
    </source>
</evidence>
<comment type="caution">
    <text evidence="4">The sequence shown here is derived from an EMBL/GenBank/DDBJ whole genome shotgun (WGS) entry which is preliminary data.</text>
</comment>
<protein>
    <submittedName>
        <fullName evidence="4">Galactarate dehydratase</fullName>
    </submittedName>
</protein>
<dbReference type="Pfam" id="PF20629">
    <property type="entry name" value="GD_AH_C"/>
    <property type="match status" value="1"/>
</dbReference>
<keyword evidence="5" id="KW-1185">Reference proteome</keyword>
<accession>A0A069PP49</accession>
<sequence length="515" mass="55113">MIELSSKTVSGPVIRLHPADNVVIARVDVAIGTPVPAEDFCSRSQVPAGYKIAARRIAQGEAIRKYNVVIGFASNDIAAGTMVHGHNVEFREFDRDYAFGADYRAVDMLPPAERATFQGIVRSNGEVATRNYIGVLSTVNCSATVVHRIAEWFTPERLADYPNIDGVVAFSHSIGCGMEMSGEPMALLRRTMAGYARHPNLAAALIVGLGCERNQLQGLLDQEGMEPGARLHTFTMQETGGTRKTIEAGIEAVKALLPEANRVTRTTVDASHLKIGLQCGGSDGFSSITANPSLGAAMDLLVRHGGTAILSETPEIYGVEHTLTRRAASRAVGEKLIERIRWWKDEYSVNRDVQINGKVSPGNQVGGLANIFEKSIGSSMKGGTGPLMEVYRYAEPVSAKGLVFMDTPGFDPVSATGQIAGGANLIAFTTGRGSMFGAKPVPSLKLATNTPMYQRLIEDMDVNCGGILDGVASIESTGREIFDALLEVASGTRTKSELLGLGDHEFVPWQIGIMS</sequence>
<dbReference type="InterPro" id="IPR013974">
    <property type="entry name" value="SAF"/>
</dbReference>
<dbReference type="GO" id="GO:0016829">
    <property type="term" value="F:lyase activity"/>
    <property type="evidence" value="ECO:0007669"/>
    <property type="project" value="UniProtKB-KW"/>
</dbReference>
<reference evidence="4 5" key="1">
    <citation type="submission" date="2014-03" db="EMBL/GenBank/DDBJ databases">
        <title>Draft Genome Sequences of Four Burkholderia Strains.</title>
        <authorList>
            <person name="Liu X.Y."/>
            <person name="Li C.X."/>
            <person name="Xu J.H."/>
        </authorList>
    </citation>
    <scope>NUCLEOTIDE SEQUENCE [LARGE SCALE GENOMIC DNA]</scope>
    <source>
        <strain evidence="4 5">DSM 50014</strain>
    </source>
</reference>
<evidence type="ECO:0000256" key="2">
    <source>
        <dbReference type="ARBA" id="ARBA00023239"/>
    </source>
</evidence>
<organism evidence="4 5">
    <name type="scientific">Caballeronia glathei</name>
    <dbReference type="NCBI Taxonomy" id="60547"/>
    <lineage>
        <taxon>Bacteria</taxon>
        <taxon>Pseudomonadati</taxon>
        <taxon>Pseudomonadota</taxon>
        <taxon>Betaproteobacteria</taxon>
        <taxon>Burkholderiales</taxon>
        <taxon>Burkholderiaceae</taxon>
        <taxon>Caballeronia</taxon>
    </lineage>
</organism>
<dbReference type="STRING" id="60547.GCA_000751215_04017"/>
<dbReference type="PANTHER" id="PTHR30536">
    <property type="entry name" value="ALTRONATE/GALACTARATE DEHYDRATASE"/>
    <property type="match status" value="1"/>
</dbReference>
<dbReference type="InterPro" id="IPR044144">
    <property type="entry name" value="SAF_UxaA/GarD"/>
</dbReference>
<dbReference type="GO" id="GO:0019698">
    <property type="term" value="P:D-galacturonate catabolic process"/>
    <property type="evidence" value="ECO:0007669"/>
    <property type="project" value="TreeGrafter"/>
</dbReference>
<evidence type="ECO:0000259" key="3">
    <source>
        <dbReference type="SMART" id="SM00858"/>
    </source>
</evidence>
<dbReference type="Pfam" id="PF04295">
    <property type="entry name" value="GD_AH_second"/>
    <property type="match status" value="1"/>
</dbReference>
<dbReference type="InterPro" id="IPR048332">
    <property type="entry name" value="GD_AH_C"/>
</dbReference>
<name>A0A069PP49_9BURK</name>
<dbReference type="Proteomes" id="UP000027466">
    <property type="component" value="Unassembled WGS sequence"/>
</dbReference>
<dbReference type="InterPro" id="IPR052172">
    <property type="entry name" value="UxaA_altronate/galactarate_dh"/>
</dbReference>
<dbReference type="SMART" id="SM00858">
    <property type="entry name" value="SAF"/>
    <property type="match status" value="1"/>
</dbReference>
<dbReference type="InterPro" id="IPR007392">
    <property type="entry name" value="GD_AH_second"/>
</dbReference>
<dbReference type="PANTHER" id="PTHR30536:SF5">
    <property type="entry name" value="ALTRONATE DEHYDRATASE"/>
    <property type="match status" value="1"/>
</dbReference>
<dbReference type="AlphaFoldDB" id="A0A069PP49"/>
<gene>
    <name evidence="4" type="ORF">BG61_11130</name>
</gene>
<dbReference type="CDD" id="cd11613">
    <property type="entry name" value="SAF_AH_GD"/>
    <property type="match status" value="1"/>
</dbReference>
<evidence type="ECO:0000313" key="5">
    <source>
        <dbReference type="Proteomes" id="UP000027466"/>
    </source>
</evidence>
<dbReference type="Gene3D" id="2.30.130.110">
    <property type="match status" value="1"/>
</dbReference>